<name>A0A0V8QGW8_9FIRM</name>
<feature type="chain" id="PRO_5038345957" description="D-galactose/methyl-galactoside binding periplasmic protein MglB" evidence="8">
    <location>
        <begin position="19"/>
        <end position="366"/>
    </location>
</feature>
<evidence type="ECO:0000256" key="8">
    <source>
        <dbReference type="SAM" id="SignalP"/>
    </source>
</evidence>
<reference evidence="10 11" key="1">
    <citation type="submission" date="2015-11" db="EMBL/GenBank/DDBJ databases">
        <title>Butyribacter intestini gen. nov., sp. nov., a butyric acid-producing bacterium of the family Lachnospiraceae isolated from the human faeces.</title>
        <authorList>
            <person name="Zou Y."/>
            <person name="Xue W."/>
            <person name="Luo G."/>
            <person name="Lv M."/>
        </authorList>
    </citation>
    <scope>NUCLEOTIDE SEQUENCE [LARGE SCALE GENOMIC DNA]</scope>
    <source>
        <strain evidence="10 11">ACET-33324</strain>
    </source>
</reference>
<dbReference type="STRING" id="290052.ASU35_09260"/>
<feature type="signal peptide" evidence="8">
    <location>
        <begin position="1"/>
        <end position="18"/>
    </location>
</feature>
<dbReference type="InterPro" id="IPR044085">
    <property type="entry name" value="MglB-like_PBP1"/>
</dbReference>
<evidence type="ECO:0000256" key="5">
    <source>
        <dbReference type="ARBA" id="ARBA00034323"/>
    </source>
</evidence>
<dbReference type="PANTHER" id="PTHR46847">
    <property type="entry name" value="D-ALLOSE-BINDING PERIPLASMIC PROTEIN-RELATED"/>
    <property type="match status" value="1"/>
</dbReference>
<accession>A0A0V8QGW8</accession>
<dbReference type="PANTHER" id="PTHR46847:SF1">
    <property type="entry name" value="D-ALLOSE-BINDING PERIPLASMIC PROTEIN-RELATED"/>
    <property type="match status" value="1"/>
</dbReference>
<gene>
    <name evidence="10" type="ORF">ASU35_09260</name>
</gene>
<evidence type="ECO:0000256" key="2">
    <source>
        <dbReference type="ARBA" id="ARBA00007639"/>
    </source>
</evidence>
<dbReference type="GO" id="GO:0046872">
    <property type="term" value="F:metal ion binding"/>
    <property type="evidence" value="ECO:0007669"/>
    <property type="project" value="UniProtKB-KW"/>
</dbReference>
<dbReference type="Pfam" id="PF13407">
    <property type="entry name" value="Peripla_BP_4"/>
    <property type="match status" value="1"/>
</dbReference>
<dbReference type="PROSITE" id="PS51257">
    <property type="entry name" value="PROKAR_LIPOPROTEIN"/>
    <property type="match status" value="1"/>
</dbReference>
<dbReference type="Gene3D" id="3.40.50.2300">
    <property type="match status" value="2"/>
</dbReference>
<sequence length="366" mass="39036">MRNMKKKVLALLLCGAMAATMLTGCGSKEADAPAETPSVETEAPAETGEPQAEAPADGCPGVDGLNIGVCIYKFDDNFMTLYRTELQKYLEAGGATVTVMDGKNDQAEQTNQIQNFITEGVDVLIVNLVQSTAAANITDICNEAGIPVVYINREPDDAEKDRWTANGIKATYVGADARQSGTYQGEIVLNTENKGDINGDGKISYVMVMGDPENIDAQYRTEFSIKALTDANMEVEKLDEQRGDWDQARGQEIVANALTNYGEAVEVVFCNNDAMALGAKQAIEAAGRVVGKDIYLLGVDALTDALEGVIDGTITGTVFNDHIGQSHAAAEAASKFAAGETLDTLIGVDYIKVTQDNAQEILDLLK</sequence>
<evidence type="ECO:0000256" key="3">
    <source>
        <dbReference type="ARBA" id="ARBA00022723"/>
    </source>
</evidence>
<evidence type="ECO:0000259" key="9">
    <source>
        <dbReference type="Pfam" id="PF13407"/>
    </source>
</evidence>
<dbReference type="CDD" id="cd01539">
    <property type="entry name" value="PBP1_GGBP"/>
    <property type="match status" value="1"/>
</dbReference>
<feature type="domain" description="Periplasmic binding protein" evidence="9">
    <location>
        <begin position="67"/>
        <end position="340"/>
    </location>
</feature>
<dbReference type="GO" id="GO:0030246">
    <property type="term" value="F:carbohydrate binding"/>
    <property type="evidence" value="ECO:0007669"/>
    <property type="project" value="InterPro"/>
</dbReference>
<dbReference type="AlphaFoldDB" id="A0A0V8QGW8"/>
<feature type="region of interest" description="Disordered" evidence="7">
    <location>
        <begin position="27"/>
        <end position="59"/>
    </location>
</feature>
<comment type="similarity">
    <text evidence="2">Belongs to the bacterial solute-binding protein 2 family.</text>
</comment>
<dbReference type="EMBL" id="LNAM01000147">
    <property type="protein sequence ID" value="KSV59337.1"/>
    <property type="molecule type" value="Genomic_DNA"/>
</dbReference>
<keyword evidence="4 8" id="KW-0732">Signal</keyword>
<dbReference type="InterPro" id="IPR025997">
    <property type="entry name" value="SBP_2_dom"/>
</dbReference>
<evidence type="ECO:0000313" key="11">
    <source>
        <dbReference type="Proteomes" id="UP000054874"/>
    </source>
</evidence>
<proteinExistence type="inferred from homology"/>
<evidence type="ECO:0000256" key="4">
    <source>
        <dbReference type="ARBA" id="ARBA00022729"/>
    </source>
</evidence>
<keyword evidence="3" id="KW-0479">Metal-binding</keyword>
<dbReference type="SUPFAM" id="SSF53822">
    <property type="entry name" value="Periplasmic binding protein-like I"/>
    <property type="match status" value="1"/>
</dbReference>
<comment type="subunit">
    <text evidence="5">The ABC transporter complex is composed of one ATP-binding protein (MglA), two transmembrane proteins (MglC) and a solute-binding protein (MglB).</text>
</comment>
<organism evidence="10 11">
    <name type="scientific">Acetivibrio ethanolgignens</name>
    <dbReference type="NCBI Taxonomy" id="290052"/>
    <lineage>
        <taxon>Bacteria</taxon>
        <taxon>Bacillati</taxon>
        <taxon>Bacillota</taxon>
        <taxon>Clostridia</taxon>
        <taxon>Eubacteriales</taxon>
        <taxon>Oscillospiraceae</taxon>
        <taxon>Acetivibrio</taxon>
    </lineage>
</organism>
<evidence type="ECO:0000256" key="6">
    <source>
        <dbReference type="ARBA" id="ARBA00034344"/>
    </source>
</evidence>
<evidence type="ECO:0000256" key="1">
    <source>
        <dbReference type="ARBA" id="ARBA00004196"/>
    </source>
</evidence>
<dbReference type="GO" id="GO:0030313">
    <property type="term" value="C:cell envelope"/>
    <property type="evidence" value="ECO:0007669"/>
    <property type="project" value="UniProtKB-SubCell"/>
</dbReference>
<evidence type="ECO:0000313" key="10">
    <source>
        <dbReference type="EMBL" id="KSV59337.1"/>
    </source>
</evidence>
<dbReference type="InterPro" id="IPR028082">
    <property type="entry name" value="Peripla_BP_I"/>
</dbReference>
<keyword evidence="11" id="KW-1185">Reference proteome</keyword>
<protein>
    <recommendedName>
        <fullName evidence="6">D-galactose/methyl-galactoside binding periplasmic protein MglB</fullName>
    </recommendedName>
</protein>
<comment type="caution">
    <text evidence="10">The sequence shown here is derived from an EMBL/GenBank/DDBJ whole genome shotgun (WGS) entry which is preliminary data.</text>
</comment>
<dbReference type="OrthoDB" id="9769193at2"/>
<evidence type="ECO:0000256" key="7">
    <source>
        <dbReference type="SAM" id="MobiDB-lite"/>
    </source>
</evidence>
<dbReference type="Proteomes" id="UP000054874">
    <property type="component" value="Unassembled WGS sequence"/>
</dbReference>
<comment type="subcellular location">
    <subcellularLocation>
        <location evidence="1">Cell envelope</location>
    </subcellularLocation>
</comment>